<dbReference type="AlphaFoldDB" id="A0A8H4Z2Z6"/>
<evidence type="ECO:0000313" key="7">
    <source>
        <dbReference type="Proteomes" id="UP000573603"/>
    </source>
</evidence>
<comment type="caution">
    <text evidence="6">The sequence shown here is derived from an EMBL/GenBank/DDBJ whole genome shotgun (WGS) entry which is preliminary data.</text>
</comment>
<dbReference type="Gene3D" id="3.40.50.1580">
    <property type="entry name" value="Nucleoside phosphorylase domain"/>
    <property type="match status" value="1"/>
</dbReference>
<evidence type="ECO:0000256" key="4">
    <source>
        <dbReference type="PROSITE-ProRule" id="PRU00023"/>
    </source>
</evidence>
<dbReference type="GO" id="GO:0019706">
    <property type="term" value="F:protein-cysteine S-palmitoyltransferase activity"/>
    <property type="evidence" value="ECO:0007669"/>
    <property type="project" value="UniProtKB-EC"/>
</dbReference>
<feature type="repeat" description="ANK" evidence="4">
    <location>
        <begin position="988"/>
        <end position="1020"/>
    </location>
</feature>
<feature type="repeat" description="ANK" evidence="4">
    <location>
        <begin position="792"/>
        <end position="819"/>
    </location>
</feature>
<keyword evidence="7" id="KW-1185">Reference proteome</keyword>
<dbReference type="SUPFAM" id="SSF52540">
    <property type="entry name" value="P-loop containing nucleoside triphosphate hydrolases"/>
    <property type="match status" value="1"/>
</dbReference>
<keyword evidence="2" id="KW-0677">Repeat</keyword>
<feature type="repeat" description="ANK" evidence="4">
    <location>
        <begin position="921"/>
        <end position="953"/>
    </location>
</feature>
<feature type="repeat" description="ANK" evidence="4">
    <location>
        <begin position="821"/>
        <end position="853"/>
    </location>
</feature>
<dbReference type="SUPFAM" id="SSF48403">
    <property type="entry name" value="Ankyrin repeat"/>
    <property type="match status" value="1"/>
</dbReference>
<protein>
    <recommendedName>
        <fullName evidence="1">protein S-acyltransferase</fullName>
        <ecNumber evidence="1">2.3.1.225</ecNumber>
    </recommendedName>
</protein>
<evidence type="ECO:0000256" key="3">
    <source>
        <dbReference type="ARBA" id="ARBA00023043"/>
    </source>
</evidence>
<feature type="domain" description="Nephrocystin 3-like N-terminal" evidence="5">
    <location>
        <begin position="380"/>
        <end position="542"/>
    </location>
</feature>
<dbReference type="EMBL" id="JABEVY010000273">
    <property type="protein sequence ID" value="KAF5239307.1"/>
    <property type="molecule type" value="Genomic_DNA"/>
</dbReference>
<dbReference type="Pfam" id="PF24883">
    <property type="entry name" value="NPHP3_N"/>
    <property type="match status" value="1"/>
</dbReference>
<proteinExistence type="predicted"/>
<dbReference type="SMART" id="SM00248">
    <property type="entry name" value="ANK"/>
    <property type="match status" value="9"/>
</dbReference>
<dbReference type="PRINTS" id="PR01415">
    <property type="entry name" value="ANKYRIN"/>
</dbReference>
<evidence type="ECO:0000259" key="5">
    <source>
        <dbReference type="Pfam" id="PF24883"/>
    </source>
</evidence>
<name>A0A8H4Z2Z6_9HYPO</name>
<evidence type="ECO:0000313" key="6">
    <source>
        <dbReference type="EMBL" id="KAF5239307.1"/>
    </source>
</evidence>
<keyword evidence="3 4" id="KW-0040">ANK repeat</keyword>
<dbReference type="Gene3D" id="3.40.50.300">
    <property type="entry name" value="P-loop containing nucleotide triphosphate hydrolases"/>
    <property type="match status" value="1"/>
</dbReference>
<gene>
    <name evidence="6" type="ORF">FANTH_10010</name>
</gene>
<sequence>MSDPQKYTVGWICAITTEFVAAQAFLDEKHANLSVAADNDDNNYAMGKIGEHNVVMAVLPKSDFGVAPAATVARNMVRSFPNIRFGLMVGIGGGAPSAKHDIRLGDVVVSARSSGKGGVFQYDYGKAIQEHAFEATGFLNQPPQLLLTALSGLEAKYELDGHQLSNNIENIPTGSTDLTLSIKGQDACDSVCSNDPACLVDRKQRDDEEDDPAIHYGLIASANQLMKDAIARDKLSASMDILCFEMEATGLMNHFPCLVIRGICDYADSHKNKQWQGFAAMMAAAYAKDLLCQVVPSRVEAERRISDILSGFQEIAQEHRDVSKEHRDIAKEQLQAQKDLAKKRLSEEQQKCHQLLRLATGSKDATYEWYKGRVEERVEGTCMWFLKHDHFQTWLNQESGPLLVSADPGCGKSVLAKYLIDYGLPRSATICYFFFKDQDQNTVRQALCALLHQLFSLKPSLIEHAMPQFREDGQGLVNSTESLWKILRNSIRDSRAGPVIVVLDALDECAESELADLMWNVESQFRKGQLNYGKLKYFLTCRPYNQILSRFRALLDAFPNIHIPGEAELETISQEEATQRTYLWVYLVFDYLQKHDFKKTPKGIESAFITLPKSVYEAYEQILSKTNGDSMVRKVLNIILAARRPLTLSEMNVAVNIDDKSQSVGDLDLEDDEDFKMRLRSQSRELLLADSTSLQTTSSELHWHHSFTIRHAHAVLAKLCVLYLSFFNSNPFLNYSAETWGAHFRKAAFRDDDGVVPFALGICDTGSKSYSVWFDIYWRTLRMSTIPWFPDLVIASYYGHYIIVKLLLDKGAEAEAKDSEYGRTPLLWASRNGYEGVVQLLVERGAKVEARDSKYGQTPLSWAAKNGHAAFVKLLLDKGASTESKDKYGQTPLVCAVRNGQAAIVTLLLDEGASTESKDKYGRTPLLWAAKNGHAAVVTLLLDKGASIESKDKDGQTPLSLAVENGREGIVKLLLDKGADVDVKDTEYGLTPLSLVAMIGHAAVITLLLDKGASIESKDKDGQTPLSLAVMNGHAAIVTLLLDKDAEVDAKESKYGLTPLSLAAMIGHAGIVKLLLDKGAET</sequence>
<dbReference type="GO" id="GO:0009116">
    <property type="term" value="P:nucleoside metabolic process"/>
    <property type="evidence" value="ECO:0007669"/>
    <property type="project" value="InterPro"/>
</dbReference>
<feature type="repeat" description="ANK" evidence="4">
    <location>
        <begin position="855"/>
        <end position="887"/>
    </location>
</feature>
<dbReference type="InterPro" id="IPR036770">
    <property type="entry name" value="Ankyrin_rpt-contain_sf"/>
</dbReference>
<dbReference type="Proteomes" id="UP000573603">
    <property type="component" value="Unassembled WGS sequence"/>
</dbReference>
<dbReference type="InterPro" id="IPR002110">
    <property type="entry name" value="Ankyrin_rpt"/>
</dbReference>
<feature type="repeat" description="ANK" evidence="4">
    <location>
        <begin position="1021"/>
        <end position="1053"/>
    </location>
</feature>
<dbReference type="PROSITE" id="PS50297">
    <property type="entry name" value="ANK_REP_REGION"/>
    <property type="match status" value="8"/>
</dbReference>
<dbReference type="InterPro" id="IPR035994">
    <property type="entry name" value="Nucleoside_phosphorylase_sf"/>
</dbReference>
<feature type="repeat" description="ANK" evidence="4">
    <location>
        <begin position="954"/>
        <end position="986"/>
    </location>
</feature>
<organism evidence="6 7">
    <name type="scientific">Fusarium anthophilum</name>
    <dbReference type="NCBI Taxonomy" id="48485"/>
    <lineage>
        <taxon>Eukaryota</taxon>
        <taxon>Fungi</taxon>
        <taxon>Dikarya</taxon>
        <taxon>Ascomycota</taxon>
        <taxon>Pezizomycotina</taxon>
        <taxon>Sordariomycetes</taxon>
        <taxon>Hypocreomycetidae</taxon>
        <taxon>Hypocreales</taxon>
        <taxon>Nectriaceae</taxon>
        <taxon>Fusarium</taxon>
        <taxon>Fusarium fujikuroi species complex</taxon>
    </lineage>
</organism>
<evidence type="ECO:0000256" key="2">
    <source>
        <dbReference type="ARBA" id="ARBA00022737"/>
    </source>
</evidence>
<dbReference type="PROSITE" id="PS50088">
    <property type="entry name" value="ANK_REPEAT"/>
    <property type="match status" value="9"/>
</dbReference>
<reference evidence="6 7" key="1">
    <citation type="journal article" date="2020" name="BMC Genomics">
        <title>Correction to: Identification and distribution of gene clusters required for synthesis of sphingolipid metabolism inhibitors in diverse species of the filamentous fungus Fusarium.</title>
        <authorList>
            <person name="Kim H.S."/>
            <person name="Lohmar J.M."/>
            <person name="Busman M."/>
            <person name="Brown D.W."/>
            <person name="Naumann T.A."/>
            <person name="Divon H.H."/>
            <person name="Lysoe E."/>
            <person name="Uhlig S."/>
            <person name="Proctor R.H."/>
        </authorList>
    </citation>
    <scope>NUCLEOTIDE SEQUENCE [LARGE SCALE GENOMIC DNA]</scope>
    <source>
        <strain evidence="6 7">NRRL 25214</strain>
    </source>
</reference>
<feature type="repeat" description="ANK" evidence="4">
    <location>
        <begin position="1055"/>
        <end position="1082"/>
    </location>
</feature>
<dbReference type="InterPro" id="IPR056884">
    <property type="entry name" value="NPHP3-like_N"/>
</dbReference>
<dbReference type="Gene3D" id="1.25.40.20">
    <property type="entry name" value="Ankyrin repeat-containing domain"/>
    <property type="match status" value="4"/>
</dbReference>
<dbReference type="PANTHER" id="PTHR24161:SF85">
    <property type="entry name" value="PALMITOYLTRANSFERASE HIP14"/>
    <property type="match status" value="1"/>
</dbReference>
<dbReference type="PANTHER" id="PTHR24161">
    <property type="entry name" value="ANK_REP_REGION DOMAIN-CONTAINING PROTEIN-RELATED"/>
    <property type="match status" value="1"/>
</dbReference>
<accession>A0A8H4Z2Z6</accession>
<dbReference type="Pfam" id="PF12796">
    <property type="entry name" value="Ank_2"/>
    <property type="match status" value="3"/>
</dbReference>
<dbReference type="EC" id="2.3.1.225" evidence="1"/>
<dbReference type="Pfam" id="PF13637">
    <property type="entry name" value="Ank_4"/>
    <property type="match status" value="1"/>
</dbReference>
<dbReference type="InterPro" id="IPR027417">
    <property type="entry name" value="P-loop_NTPase"/>
</dbReference>
<evidence type="ECO:0000256" key="1">
    <source>
        <dbReference type="ARBA" id="ARBA00012210"/>
    </source>
</evidence>
<dbReference type="SUPFAM" id="SSF53167">
    <property type="entry name" value="Purine and uridine phosphorylases"/>
    <property type="match status" value="1"/>
</dbReference>
<feature type="repeat" description="ANK" evidence="4">
    <location>
        <begin position="888"/>
        <end position="920"/>
    </location>
</feature>